<evidence type="ECO:0000256" key="3">
    <source>
        <dbReference type="ARBA" id="ARBA00022737"/>
    </source>
</evidence>
<dbReference type="InterPro" id="IPR001680">
    <property type="entry name" value="WD40_rpt"/>
</dbReference>
<protein>
    <submittedName>
        <fullName evidence="7">Uncharacterized protein</fullName>
    </submittedName>
</protein>
<dbReference type="Pfam" id="PF00400">
    <property type="entry name" value="WD40"/>
    <property type="match status" value="1"/>
</dbReference>
<dbReference type="Gene3D" id="3.40.50.1820">
    <property type="entry name" value="alpha/beta hydrolase"/>
    <property type="match status" value="1"/>
</dbReference>
<dbReference type="PROSITE" id="PS50082">
    <property type="entry name" value="WD_REPEATS_2"/>
    <property type="match status" value="1"/>
</dbReference>
<evidence type="ECO:0000313" key="8">
    <source>
        <dbReference type="Proteomes" id="UP000663845"/>
    </source>
</evidence>
<dbReference type="SUPFAM" id="SSF50978">
    <property type="entry name" value="WD40 repeat-like"/>
    <property type="match status" value="1"/>
</dbReference>
<feature type="repeat" description="WD" evidence="6">
    <location>
        <begin position="219"/>
        <end position="253"/>
    </location>
</feature>
<dbReference type="InterPro" id="IPR051243">
    <property type="entry name" value="PcG_WD-repeat"/>
</dbReference>
<evidence type="ECO:0000256" key="2">
    <source>
        <dbReference type="ARBA" id="ARBA00022574"/>
    </source>
</evidence>
<keyword evidence="4" id="KW-0805">Transcription regulation</keyword>
<dbReference type="Pfam" id="PF02089">
    <property type="entry name" value="Palm_thioest"/>
    <property type="match status" value="1"/>
</dbReference>
<accession>A0A813QEJ9</accession>
<dbReference type="PANTHER" id="PTHR10253">
    <property type="entry name" value="POLYCOMB PROTEIN"/>
    <property type="match status" value="1"/>
</dbReference>
<dbReference type="PROSITE" id="PS50294">
    <property type="entry name" value="WD_REPEATS_REGION"/>
    <property type="match status" value="1"/>
</dbReference>
<gene>
    <name evidence="7" type="ORF">JYZ213_LOCUS3334</name>
</gene>
<dbReference type="SUPFAM" id="SSF53474">
    <property type="entry name" value="alpha/beta-Hydrolases"/>
    <property type="match status" value="1"/>
</dbReference>
<dbReference type="InterPro" id="IPR036322">
    <property type="entry name" value="WD40_repeat_dom_sf"/>
</dbReference>
<keyword evidence="5" id="KW-0804">Transcription</keyword>
<evidence type="ECO:0000313" key="7">
    <source>
        <dbReference type="EMBL" id="CAF0765920.1"/>
    </source>
</evidence>
<keyword evidence="3" id="KW-0677">Repeat</keyword>
<dbReference type="Gene3D" id="2.130.10.10">
    <property type="entry name" value="YVTN repeat-like/Quinoprotein amine dehydrogenase"/>
    <property type="match status" value="1"/>
</dbReference>
<dbReference type="SMART" id="SM00320">
    <property type="entry name" value="WD40"/>
    <property type="match status" value="3"/>
</dbReference>
<dbReference type="InterPro" id="IPR029058">
    <property type="entry name" value="AB_hydrolase_fold"/>
</dbReference>
<evidence type="ECO:0000256" key="6">
    <source>
        <dbReference type="PROSITE-ProRule" id="PRU00221"/>
    </source>
</evidence>
<sequence>MHGVTRNASDLNEFAGWINETYPGIYVISVEIGNGADDSFLLTMNRQVEIFCNTVRTDPHLQKGFNMLASMDRSVFVWSLTSDKIREQIDLAEKPIHEQKRRLIKAYPVAFADIEAKAKTLHSHYVDNVQWYGDVLLSRSADNTFCLWQPILGSTTKASSFKLLLKWVVNEKEYIWFLKFDICRASQLLAIGTLDGQIQVWDLRHHMHNPSVDFVKLKNPNSKAKISRVSFNYDGSILVACSDDSRIFIWKRK</sequence>
<evidence type="ECO:0000256" key="1">
    <source>
        <dbReference type="ARBA" id="ARBA00008075"/>
    </source>
</evidence>
<dbReference type="InterPro" id="IPR015943">
    <property type="entry name" value="WD40/YVTN_repeat-like_dom_sf"/>
</dbReference>
<comment type="similarity">
    <text evidence="1">Belongs to the WD repeat ESC family.</text>
</comment>
<evidence type="ECO:0000256" key="5">
    <source>
        <dbReference type="ARBA" id="ARBA00023163"/>
    </source>
</evidence>
<dbReference type="Proteomes" id="UP000663845">
    <property type="component" value="Unassembled WGS sequence"/>
</dbReference>
<dbReference type="EMBL" id="CAJNOG010000018">
    <property type="protein sequence ID" value="CAF0765920.1"/>
    <property type="molecule type" value="Genomic_DNA"/>
</dbReference>
<comment type="caution">
    <text evidence="7">The sequence shown here is derived from an EMBL/GenBank/DDBJ whole genome shotgun (WGS) entry which is preliminary data.</text>
</comment>
<evidence type="ECO:0000256" key="4">
    <source>
        <dbReference type="ARBA" id="ARBA00023015"/>
    </source>
</evidence>
<dbReference type="AlphaFoldDB" id="A0A813QEJ9"/>
<keyword evidence="2 6" id="KW-0853">WD repeat</keyword>
<proteinExistence type="inferred from homology"/>
<name>A0A813QEJ9_9BILA</name>
<organism evidence="7 8">
    <name type="scientific">Adineta steineri</name>
    <dbReference type="NCBI Taxonomy" id="433720"/>
    <lineage>
        <taxon>Eukaryota</taxon>
        <taxon>Metazoa</taxon>
        <taxon>Spiralia</taxon>
        <taxon>Gnathifera</taxon>
        <taxon>Rotifera</taxon>
        <taxon>Eurotatoria</taxon>
        <taxon>Bdelloidea</taxon>
        <taxon>Adinetida</taxon>
        <taxon>Adinetidae</taxon>
        <taxon>Adineta</taxon>
    </lineage>
</organism>
<reference evidence="7" key="1">
    <citation type="submission" date="2021-02" db="EMBL/GenBank/DDBJ databases">
        <authorList>
            <person name="Nowell W R."/>
        </authorList>
    </citation>
    <scope>NUCLEOTIDE SEQUENCE</scope>
</reference>